<feature type="compositionally biased region" description="Basic and acidic residues" evidence="3">
    <location>
        <begin position="293"/>
        <end position="306"/>
    </location>
</feature>
<dbReference type="PANTHER" id="PTHR21621:SF0">
    <property type="entry name" value="BETA-CITRYLGLUTAMATE SYNTHASE B-RELATED"/>
    <property type="match status" value="1"/>
</dbReference>
<dbReference type="NCBIfam" id="TIGR02291">
    <property type="entry name" value="rimK_rel_E_lig"/>
    <property type="match status" value="1"/>
</dbReference>
<organism evidence="5 6">
    <name type="scientific">Elongatibacter sediminis</name>
    <dbReference type="NCBI Taxonomy" id="3119006"/>
    <lineage>
        <taxon>Bacteria</taxon>
        <taxon>Pseudomonadati</taxon>
        <taxon>Pseudomonadota</taxon>
        <taxon>Gammaproteobacteria</taxon>
        <taxon>Chromatiales</taxon>
        <taxon>Wenzhouxiangellaceae</taxon>
        <taxon>Elongatibacter</taxon>
    </lineage>
</organism>
<keyword evidence="6" id="KW-1185">Reference proteome</keyword>
<dbReference type="GO" id="GO:0005524">
    <property type="term" value="F:ATP binding"/>
    <property type="evidence" value="ECO:0007669"/>
    <property type="project" value="UniProtKB-UniRule"/>
</dbReference>
<dbReference type="PROSITE" id="PS50975">
    <property type="entry name" value="ATP_GRASP"/>
    <property type="match status" value="1"/>
</dbReference>
<dbReference type="GO" id="GO:0046872">
    <property type="term" value="F:metal ion binding"/>
    <property type="evidence" value="ECO:0007669"/>
    <property type="project" value="InterPro"/>
</dbReference>
<dbReference type="Proteomes" id="UP001359886">
    <property type="component" value="Unassembled WGS sequence"/>
</dbReference>
<evidence type="ECO:0000256" key="3">
    <source>
        <dbReference type="SAM" id="MobiDB-lite"/>
    </source>
</evidence>
<dbReference type="PANTHER" id="PTHR21621">
    <property type="entry name" value="RIBOSOMAL PROTEIN S6 MODIFICATION PROTEIN"/>
    <property type="match status" value="1"/>
</dbReference>
<dbReference type="SUPFAM" id="SSF56059">
    <property type="entry name" value="Glutathione synthetase ATP-binding domain-like"/>
    <property type="match status" value="1"/>
</dbReference>
<dbReference type="EMBL" id="JAZHOG010000012">
    <property type="protein sequence ID" value="MEJ8569208.1"/>
    <property type="molecule type" value="Genomic_DNA"/>
</dbReference>
<comment type="caution">
    <text evidence="5">The sequence shown here is derived from an EMBL/GenBank/DDBJ whole genome shotgun (WGS) entry which is preliminary data.</text>
</comment>
<dbReference type="GO" id="GO:0005737">
    <property type="term" value="C:cytoplasm"/>
    <property type="evidence" value="ECO:0007669"/>
    <property type="project" value="TreeGrafter"/>
</dbReference>
<evidence type="ECO:0000313" key="6">
    <source>
        <dbReference type="Proteomes" id="UP001359886"/>
    </source>
</evidence>
<dbReference type="GO" id="GO:0018169">
    <property type="term" value="F:ribosomal S6-glutamic acid ligase activity"/>
    <property type="evidence" value="ECO:0007669"/>
    <property type="project" value="TreeGrafter"/>
</dbReference>
<dbReference type="InterPro" id="IPR011761">
    <property type="entry name" value="ATP-grasp"/>
</dbReference>
<gene>
    <name evidence="5" type="ORF">V3330_16375</name>
</gene>
<evidence type="ECO:0000259" key="4">
    <source>
        <dbReference type="PROSITE" id="PS50975"/>
    </source>
</evidence>
<name>A0AAW9RM70_9GAMM</name>
<sequence>MIGLLRRLRSAGVLGLNCRNGDYILQYNDRRHYPLVDDKVLCKQRLLRENLPVPELIGVIGLMHQTSRINDLLGDRSEFVIKPSRGSGGDGIMVVTGRRGDYFIDSDGEMIEQDTLEHHLTNVIGGLYSLGGQPDAAMLESLVHFDPAFSRLTYHGVPDIRVIVYRGYPVMAMSRLPTRLSHGKANLHQGAIGVGIDLASGMTIGGVSGNSAVSIHPDTGAPIEGFQIPGWGRILEMSARCHEAVNLGYLGVDIVLDRDLGPLILELNARPGLNVQIANRRGLRAQLDAVDALGDRDEPPEQRAEWSARQLGEPPRDLLVQALS</sequence>
<dbReference type="InterPro" id="IPR011758">
    <property type="entry name" value="RimK-rel_E_lig"/>
</dbReference>
<keyword evidence="2" id="KW-0067">ATP-binding</keyword>
<dbReference type="AlphaFoldDB" id="A0AAW9RM70"/>
<reference evidence="5 6" key="1">
    <citation type="submission" date="2024-02" db="EMBL/GenBank/DDBJ databases">
        <title>A novel Wenzhouxiangellaceae bacterium, isolated from coastal sediments.</title>
        <authorList>
            <person name="Du Z.-J."/>
            <person name="Ye Y.-Q."/>
            <person name="Zhang X.-Y."/>
        </authorList>
    </citation>
    <scope>NUCLEOTIDE SEQUENCE [LARGE SCALE GENOMIC DNA]</scope>
    <source>
        <strain evidence="5 6">CH-27</strain>
    </source>
</reference>
<dbReference type="GO" id="GO:0009432">
    <property type="term" value="P:SOS response"/>
    <property type="evidence" value="ECO:0007669"/>
    <property type="project" value="TreeGrafter"/>
</dbReference>
<dbReference type="Pfam" id="PF14397">
    <property type="entry name" value="ATPgrasp_ST"/>
    <property type="match status" value="1"/>
</dbReference>
<keyword evidence="5" id="KW-0436">Ligase</keyword>
<dbReference type="InterPro" id="IPR039523">
    <property type="entry name" value="RimK-rel_E_lig_ATP-grasp"/>
</dbReference>
<evidence type="ECO:0000313" key="5">
    <source>
        <dbReference type="EMBL" id="MEJ8569208.1"/>
    </source>
</evidence>
<keyword evidence="2" id="KW-0547">Nucleotide-binding</keyword>
<evidence type="ECO:0000256" key="2">
    <source>
        <dbReference type="PROSITE-ProRule" id="PRU00409"/>
    </source>
</evidence>
<dbReference type="RefSeq" id="WP_354696533.1">
    <property type="nucleotide sequence ID" value="NZ_JAZHOG010000012.1"/>
</dbReference>
<dbReference type="Gene3D" id="3.30.470.20">
    <property type="entry name" value="ATP-grasp fold, B domain"/>
    <property type="match status" value="1"/>
</dbReference>
<evidence type="ECO:0000256" key="1">
    <source>
        <dbReference type="ARBA" id="ARBA00023211"/>
    </source>
</evidence>
<keyword evidence="1" id="KW-0464">Manganese</keyword>
<accession>A0AAW9RM70</accession>
<feature type="domain" description="ATP-grasp" evidence="4">
    <location>
        <begin position="43"/>
        <end position="298"/>
    </location>
</feature>
<feature type="region of interest" description="Disordered" evidence="3">
    <location>
        <begin position="293"/>
        <end position="317"/>
    </location>
</feature>
<protein>
    <submittedName>
        <fullName evidence="5">Alpha-L-glutamate ligase-like protein</fullName>
    </submittedName>
</protein>
<proteinExistence type="predicted"/>